<keyword evidence="3" id="KW-1185">Reference proteome</keyword>
<evidence type="ECO:0000313" key="2">
    <source>
        <dbReference type="EMBL" id="QDZ18408.1"/>
    </source>
</evidence>
<evidence type="ECO:0000256" key="1">
    <source>
        <dbReference type="SAM" id="MobiDB-lite"/>
    </source>
</evidence>
<name>A0A5B8MCX4_9CHLO</name>
<dbReference type="InterPro" id="IPR052769">
    <property type="entry name" value="TPR_domain_protein"/>
</dbReference>
<dbReference type="Gene3D" id="1.25.40.10">
    <property type="entry name" value="Tetratricopeptide repeat domain"/>
    <property type="match status" value="1"/>
</dbReference>
<dbReference type="EMBL" id="CP031034">
    <property type="protein sequence ID" value="QDZ18408.1"/>
    <property type="molecule type" value="Genomic_DNA"/>
</dbReference>
<organism evidence="2 3">
    <name type="scientific">Chloropicon primus</name>
    <dbReference type="NCBI Taxonomy" id="1764295"/>
    <lineage>
        <taxon>Eukaryota</taxon>
        <taxon>Viridiplantae</taxon>
        <taxon>Chlorophyta</taxon>
        <taxon>Chloropicophyceae</taxon>
        <taxon>Chloropicales</taxon>
        <taxon>Chloropicaceae</taxon>
        <taxon>Chloropicon</taxon>
    </lineage>
</organism>
<feature type="compositionally biased region" description="Low complexity" evidence="1">
    <location>
        <begin position="140"/>
        <end position="155"/>
    </location>
</feature>
<gene>
    <name evidence="2" type="ORF">A3770_01p09260</name>
</gene>
<dbReference type="Proteomes" id="UP000316726">
    <property type="component" value="Chromosome 1"/>
</dbReference>
<protein>
    <submittedName>
        <fullName evidence="2">Tetratricopeptide repeat domain-containing protein</fullName>
    </submittedName>
</protein>
<reference evidence="2 3" key="1">
    <citation type="submission" date="2018-07" db="EMBL/GenBank/DDBJ databases">
        <title>The complete nuclear genome of the prasinophyte Chloropicon primus (CCMP1205).</title>
        <authorList>
            <person name="Pombert J.-F."/>
            <person name="Otis C."/>
            <person name="Turmel M."/>
            <person name="Lemieux C."/>
        </authorList>
    </citation>
    <scope>NUCLEOTIDE SEQUENCE [LARGE SCALE GENOMIC DNA]</scope>
    <source>
        <strain evidence="2 3">CCMP1205</strain>
    </source>
</reference>
<dbReference type="SUPFAM" id="SSF48452">
    <property type="entry name" value="TPR-like"/>
    <property type="match status" value="1"/>
</dbReference>
<dbReference type="PANTHER" id="PTHR46014">
    <property type="entry name" value="TETRATRICOPEPTIDE REPEAT PROTEIN 1"/>
    <property type="match status" value="1"/>
</dbReference>
<dbReference type="STRING" id="1764295.A0A5B8MCX4"/>
<sequence length="245" mass="27401">MAPFEEEEEFVPSIVEVVEEEGKSLEVAEGLKKEGNDLFKSEQYEKSLEKYASALLACPSTCQVERSVYHCNSAACHVKRGDFLEGKEECDKALDLNETYVKALMRRIACLEKLDEKEQEKGDASFGFSGDGPREERGSEAPAAEAGTAVAPAERASPKKANYLELALEDCKKWEELEPRNREASGKRSELEKKMKDRQEALKEEVMGKLKDLGNNILGRFGLSLDNFKAEKDPNTGSYSINFKK</sequence>
<dbReference type="SMART" id="SM00028">
    <property type="entry name" value="TPR"/>
    <property type="match status" value="2"/>
</dbReference>
<dbReference type="OrthoDB" id="1872379at2759"/>
<feature type="region of interest" description="Disordered" evidence="1">
    <location>
        <begin position="121"/>
        <end position="155"/>
    </location>
</feature>
<dbReference type="AlphaFoldDB" id="A0A5B8MCX4"/>
<dbReference type="InterPro" id="IPR019734">
    <property type="entry name" value="TPR_rpt"/>
</dbReference>
<evidence type="ECO:0000313" key="3">
    <source>
        <dbReference type="Proteomes" id="UP000316726"/>
    </source>
</evidence>
<accession>A0A5B8MCX4</accession>
<dbReference type="InterPro" id="IPR011990">
    <property type="entry name" value="TPR-like_helical_dom_sf"/>
</dbReference>
<proteinExistence type="predicted"/>
<dbReference type="PANTHER" id="PTHR46014:SF1">
    <property type="entry name" value="TETRATRICOPEPTIDE REPEAT PROTEIN 1"/>
    <property type="match status" value="1"/>
</dbReference>
<feature type="region of interest" description="Disordered" evidence="1">
    <location>
        <begin position="177"/>
        <end position="196"/>
    </location>
</feature>